<feature type="region of interest" description="Disordered" evidence="4">
    <location>
        <begin position="1621"/>
        <end position="1640"/>
    </location>
</feature>
<accession>A0A6A1UQL4</accession>
<dbReference type="EMBL" id="RXIC02000026">
    <property type="protein sequence ID" value="KAB1202456.1"/>
    <property type="molecule type" value="Genomic_DNA"/>
</dbReference>
<evidence type="ECO:0000313" key="8">
    <source>
        <dbReference type="EMBL" id="KAB1206421.1"/>
    </source>
</evidence>
<dbReference type="GO" id="GO:0005634">
    <property type="term" value="C:nucleus"/>
    <property type="evidence" value="ECO:0007669"/>
    <property type="project" value="UniProtKB-SubCell"/>
</dbReference>
<reference evidence="7 9" key="2">
    <citation type="journal article" date="2019" name="Plant Biotechnol. J.">
        <title>The red bayberry genome and genetic basis of sex determination.</title>
        <authorList>
            <person name="Jia H.M."/>
            <person name="Jia H.J."/>
            <person name="Cai Q.L."/>
            <person name="Wang Y."/>
            <person name="Zhao H.B."/>
            <person name="Yang W.F."/>
            <person name="Wang G.Y."/>
            <person name="Li Y.H."/>
            <person name="Zhan D.L."/>
            <person name="Shen Y.T."/>
            <person name="Niu Q.F."/>
            <person name="Chang L."/>
            <person name="Qiu J."/>
            <person name="Zhao L."/>
            <person name="Xie H.B."/>
            <person name="Fu W.Y."/>
            <person name="Jin J."/>
            <person name="Li X.W."/>
            <person name="Jiao Y."/>
            <person name="Zhou C.C."/>
            <person name="Tu T."/>
            <person name="Chai C.Y."/>
            <person name="Gao J.L."/>
            <person name="Fan L.J."/>
            <person name="van de Weg E."/>
            <person name="Wang J.Y."/>
            <person name="Gao Z.S."/>
        </authorList>
    </citation>
    <scope>NUCLEOTIDE SEQUENCE [LARGE SCALE GENOMIC DNA]</scope>
    <source>
        <tissue evidence="7">Leaves</tissue>
    </source>
</reference>
<evidence type="ECO:0000256" key="2">
    <source>
        <dbReference type="ARBA" id="ARBA00023242"/>
    </source>
</evidence>
<dbReference type="SMART" id="SM00509">
    <property type="entry name" value="TFS2N"/>
    <property type="match status" value="1"/>
</dbReference>
<dbReference type="Gene3D" id="1.20.930.10">
    <property type="entry name" value="Conserved domain common to transcription factors TFIIS, elongin A, CRSP70"/>
    <property type="match status" value="1"/>
</dbReference>
<dbReference type="EMBL" id="RXIC02000025">
    <property type="protein sequence ID" value="KAB1206421.1"/>
    <property type="molecule type" value="Genomic_DNA"/>
</dbReference>
<feature type="compositionally biased region" description="Polar residues" evidence="4">
    <location>
        <begin position="448"/>
        <end position="466"/>
    </location>
</feature>
<dbReference type="OrthoDB" id="1917005at2759"/>
<dbReference type="InterPro" id="IPR001025">
    <property type="entry name" value="BAH_dom"/>
</dbReference>
<feature type="compositionally biased region" description="Basic and acidic residues" evidence="4">
    <location>
        <begin position="726"/>
        <end position="741"/>
    </location>
</feature>
<dbReference type="PROSITE" id="PS51038">
    <property type="entry name" value="BAH"/>
    <property type="match status" value="1"/>
</dbReference>
<dbReference type="InterPro" id="IPR035441">
    <property type="entry name" value="TFIIS/LEDGF_dom_sf"/>
</dbReference>
<evidence type="ECO:0000259" key="6">
    <source>
        <dbReference type="PROSITE" id="PS51319"/>
    </source>
</evidence>
<feature type="compositionally biased region" description="Low complexity" evidence="4">
    <location>
        <begin position="530"/>
        <end position="544"/>
    </location>
</feature>
<dbReference type="InterPro" id="IPR017923">
    <property type="entry name" value="TFIIS_N"/>
</dbReference>
<dbReference type="PANTHER" id="PTHR46548">
    <property type="entry name" value="BAH AND TFIIS DOMAIN-CONTAINING PROTEIN-RELATED"/>
    <property type="match status" value="1"/>
</dbReference>
<feature type="compositionally biased region" description="Polar residues" evidence="4">
    <location>
        <begin position="612"/>
        <end position="621"/>
    </location>
</feature>
<feature type="region of interest" description="Disordered" evidence="4">
    <location>
        <begin position="1000"/>
        <end position="1023"/>
    </location>
</feature>
<feature type="compositionally biased region" description="Basic and acidic residues" evidence="4">
    <location>
        <begin position="232"/>
        <end position="248"/>
    </location>
</feature>
<gene>
    <name evidence="8" type="ORF">CJ030_MR7G027621</name>
    <name evidence="7" type="ORF">CJ030_MR8G019528</name>
</gene>
<dbReference type="SMART" id="SM00439">
    <property type="entry name" value="BAH"/>
    <property type="match status" value="1"/>
</dbReference>
<feature type="domain" description="BAH" evidence="5">
    <location>
        <begin position="47"/>
        <end position="162"/>
    </location>
</feature>
<feature type="region of interest" description="Disordered" evidence="4">
    <location>
        <begin position="824"/>
        <end position="854"/>
    </location>
</feature>
<dbReference type="CDD" id="cd00183">
    <property type="entry name" value="TFIIS_I"/>
    <property type="match status" value="1"/>
</dbReference>
<keyword evidence="2 3" id="KW-0539">Nucleus</keyword>
<dbReference type="PANTHER" id="PTHR46548:SF1">
    <property type="entry name" value="BAH AND TFIIS DOMAIN-CONTAINING PROTEIN-RELATED"/>
    <property type="match status" value="1"/>
</dbReference>
<organism evidence="7 9">
    <name type="scientific">Morella rubra</name>
    <name type="common">Chinese bayberry</name>
    <dbReference type="NCBI Taxonomy" id="262757"/>
    <lineage>
        <taxon>Eukaryota</taxon>
        <taxon>Viridiplantae</taxon>
        <taxon>Streptophyta</taxon>
        <taxon>Embryophyta</taxon>
        <taxon>Tracheophyta</taxon>
        <taxon>Spermatophyta</taxon>
        <taxon>Magnoliopsida</taxon>
        <taxon>eudicotyledons</taxon>
        <taxon>Gunneridae</taxon>
        <taxon>Pentapetalae</taxon>
        <taxon>rosids</taxon>
        <taxon>fabids</taxon>
        <taxon>Fagales</taxon>
        <taxon>Myricaceae</taxon>
        <taxon>Morella</taxon>
    </lineage>
</organism>
<evidence type="ECO:0000256" key="1">
    <source>
        <dbReference type="ARBA" id="ARBA00004123"/>
    </source>
</evidence>
<dbReference type="PROSITE" id="PS51319">
    <property type="entry name" value="TFIIS_N"/>
    <property type="match status" value="1"/>
</dbReference>
<comment type="subcellular location">
    <subcellularLocation>
        <location evidence="1 3">Nucleus</location>
    </subcellularLocation>
</comment>
<comment type="caution">
    <text evidence="7">The sequence shown here is derived from an EMBL/GenBank/DDBJ whole genome shotgun (WGS) entry which is preliminary data.</text>
</comment>
<dbReference type="GO" id="GO:0003682">
    <property type="term" value="F:chromatin binding"/>
    <property type="evidence" value="ECO:0007669"/>
    <property type="project" value="InterPro"/>
</dbReference>
<evidence type="ECO:0000259" key="5">
    <source>
        <dbReference type="PROSITE" id="PS51038"/>
    </source>
</evidence>
<reference evidence="7" key="1">
    <citation type="submission" date="2018-07" db="EMBL/GenBank/DDBJ databases">
        <authorList>
            <person name="Gao Z.-S."/>
            <person name="Jia H.-M."/>
            <person name="Jia H.-J."/>
            <person name="Cai Q.-L."/>
            <person name="Wang Y."/>
            <person name="Zhao H.-B."/>
        </authorList>
    </citation>
    <scope>NUCLEOTIDE SEQUENCE</scope>
    <source>
        <tissue evidence="7">Leaves</tissue>
    </source>
</reference>
<dbReference type="Pfam" id="PF08711">
    <property type="entry name" value="Med26"/>
    <property type="match status" value="1"/>
</dbReference>
<dbReference type="Gene3D" id="2.30.30.490">
    <property type="match status" value="1"/>
</dbReference>
<dbReference type="InterPro" id="IPR003617">
    <property type="entry name" value="TFIIS/CRSP70_N_sub"/>
</dbReference>
<dbReference type="Proteomes" id="UP000516437">
    <property type="component" value="Chromosome 7"/>
</dbReference>
<evidence type="ECO:0000313" key="7">
    <source>
        <dbReference type="EMBL" id="KAB1202456.1"/>
    </source>
</evidence>
<dbReference type="Pfam" id="PF01426">
    <property type="entry name" value="BAH"/>
    <property type="match status" value="1"/>
</dbReference>
<feature type="compositionally biased region" description="Polar residues" evidence="4">
    <location>
        <begin position="560"/>
        <end position="575"/>
    </location>
</feature>
<dbReference type="SUPFAM" id="SSF47676">
    <property type="entry name" value="Conserved domain common to transcription factors TFIIS, elongin A, CRSP70"/>
    <property type="match status" value="1"/>
</dbReference>
<sequence>MHGRSGEQRKRSRHMWTVPTRATVAATADGSSSSTLSSADSFCKDGRKINVGDCALFKPPLDAPPFIGIIHWLSVSKENKIKLGVNWLYRPAEVKLGKGVLLEAAPNEIFYSFHKDEIPAESLLHPCRVAFLPKGVELPSGISSFVCRRVYDITHKCLWWLTDQDYINERQEEVDNLLNRTQIQMHATLQSGGRSPKPMSGPTSALQLKAGSDSVQNSASSIPSQGKGKKRERGDQGSEPVKRERMTKIEDIDSVHSRLESNLKSEIVKITEKGGLIEPEGVERLVQLMLPGRNERKIDLNGRSMLAGVIAATDKFDCLSRFVQLRGLPVFDEWLQEVHKGKIGDGNGTKDGDKSVEEFLLVLLRALDKLPVNLPALQMCNIGKSVNHLRTHKNLEIQKKARSLVDTWKKRVEAEMNINDAKSGSNQAVPWPARARLPDVSHGGNRHSGASTDAMKSSVTQLSASKTASVKFVQGEGTIRSGSASVSPGSVKSVPSSAPANTNSRDAQARNAVGGTTDLPLATARDEKSSSSSQSHNNSQSCSSDHAKTGGLSLKEDARSSTAGSMSGNKTSGGSSRHRKSINGFPGSAVAGVQRETTSSKNSLHKNPVQEKLSQSGLSSEKTLDGPIADGNSHKLIVKIPNRGRSPAQSASGGSIEDPSIMNSRASSPVISEKHDQFDHTLKEKSDTYRATINSDVNTESWQSNDFKDVLTGSDEGDGSPAAITEEDRCRTGEDGNKMAEAKAASSSSGNELELGNLQDASLRSIDALIESCVKYSETNASLSIGDDVGMNLLASVAAGEMSKSDLVSPSDSPQRNVVELSCTGSDPRVESCPVDDLAREESQSNDGVDDGNEKQVVVSGNFGPQIGDGNSAYLVCEEKLMGEYRAHLNSSGSDAQQTEEPCVDSEGKSTEITVATSMVSSPASAIEKTMDIEGGKSLQEKKAVVGGVGTDATPDVKEKASHSLLKEDKAKDEDVSVEVEMEAIEGLKCGVQAEQKPLAPTMHSEDVKGSNEEVVLPSGGRKDLLTENVNELKAEKIDETDARSLVSQTSKQRSELESNAPKTPENRVVGLASIGADRDGEYVEENLENKEDHDQQGRPASQTVSPVLTLQETEQTETCKRPKWSGSEAEATEECISTNADDASTSAARVSDMDAKVAFDLNEGFSVDDGKFGELNNLPAPECSAAHLVSPLPFSVSSVSSGLTASITVAAAAKGPFVPPDDLLKSKGELGWKGSAATSAFRPAEPRKTQEMLQSTVNISPPDATAGKHGRPLLDIDLNVPDDRILEDLASRNCVEEPDSLSGPANHDEMSREEPIGFVSVRGSGGLDLDLNRVDDASEMGNYSTTNAHRMDVPLLGIKSIPASASNSAVSGRRDFDLNNGPVVDEVSAEPSPFSQQVRSSLPSQPPLSGFRMNGTEMGNFSPWFPSGSTYSAVAIPSIMPDRGEQPFPIVATGGQQRMLGPTGSSSPFSPDVYRGPVLSSTPAVPFPSSPFQYPVFPFGTSFPLPSATFSGGSTTYMDSSSGGKVCFPAVRTQFLGPSGAVSPHYPRPYVVSFPDASSNSSAESSRKWGRQGLDLNAGPGGLDLEARDETSLLPRQLSVSNSQALADEQARMYQMAGGVLKRKEPEGGWDGYKQSSWQ</sequence>
<proteinExistence type="predicted"/>
<feature type="compositionally biased region" description="Polar residues" evidence="4">
    <location>
        <begin position="213"/>
        <end position="224"/>
    </location>
</feature>
<feature type="compositionally biased region" description="Basic and acidic residues" evidence="4">
    <location>
        <begin position="672"/>
        <end position="683"/>
    </location>
</feature>
<dbReference type="Proteomes" id="UP000516437">
    <property type="component" value="Chromosome 8"/>
</dbReference>
<feature type="region of interest" description="Disordered" evidence="4">
    <location>
        <begin position="479"/>
        <end position="683"/>
    </location>
</feature>
<keyword evidence="9" id="KW-1185">Reference proteome</keyword>
<feature type="region of interest" description="Disordered" evidence="4">
    <location>
        <begin position="187"/>
        <end position="248"/>
    </location>
</feature>
<protein>
    <submittedName>
        <fullName evidence="7">Uncharacterized protein</fullName>
    </submittedName>
</protein>
<evidence type="ECO:0000256" key="3">
    <source>
        <dbReference type="PROSITE-ProRule" id="PRU00649"/>
    </source>
</evidence>
<dbReference type="InterPro" id="IPR043151">
    <property type="entry name" value="BAH_sf"/>
</dbReference>
<feature type="region of interest" description="Disordered" evidence="4">
    <location>
        <begin position="1041"/>
        <end position="1070"/>
    </location>
</feature>
<feature type="compositionally biased region" description="Low complexity" evidence="4">
    <location>
        <begin position="481"/>
        <end position="500"/>
    </location>
</feature>
<feature type="region of interest" description="Disordered" evidence="4">
    <location>
        <begin position="420"/>
        <end position="466"/>
    </location>
</feature>
<evidence type="ECO:0000256" key="4">
    <source>
        <dbReference type="SAM" id="MobiDB-lite"/>
    </source>
</evidence>
<reference evidence="7" key="3">
    <citation type="submission" date="2019-09" db="EMBL/GenBank/DDBJ databases">
        <authorList>
            <person name="Gao Z."/>
        </authorList>
    </citation>
    <scope>NUCLEOTIDE SEQUENCE</scope>
    <source>
        <tissue evidence="7">Leaves</tissue>
    </source>
</reference>
<feature type="region of interest" description="Disordered" evidence="4">
    <location>
        <begin position="704"/>
        <end position="753"/>
    </location>
</feature>
<evidence type="ECO:0000313" key="9">
    <source>
        <dbReference type="Proteomes" id="UP000516437"/>
    </source>
</evidence>
<feature type="compositionally biased region" description="Polar residues" evidence="4">
    <location>
        <begin position="661"/>
        <end position="670"/>
    </location>
</feature>
<feature type="domain" description="TFIIS N-terminal" evidence="6">
    <location>
        <begin position="329"/>
        <end position="415"/>
    </location>
</feature>
<name>A0A6A1UQL4_9ROSI</name>